<dbReference type="AlphaFoldDB" id="A0AAJ0CP35"/>
<accession>A0AAJ0CP35</accession>
<dbReference type="EMBL" id="JASWJB010000134">
    <property type="protein sequence ID" value="KAK2595383.1"/>
    <property type="molecule type" value="Genomic_DNA"/>
</dbReference>
<name>A0AAJ0CP35_9HYPO</name>
<dbReference type="Proteomes" id="UP001251528">
    <property type="component" value="Unassembled WGS sequence"/>
</dbReference>
<gene>
    <name evidence="1" type="ORF">QQS21_006919</name>
</gene>
<evidence type="ECO:0000313" key="1">
    <source>
        <dbReference type="EMBL" id="KAK2595383.1"/>
    </source>
</evidence>
<dbReference type="CDD" id="cd12148">
    <property type="entry name" value="fungal_TF_MHR"/>
    <property type="match status" value="1"/>
</dbReference>
<protein>
    <submittedName>
        <fullName evidence="1">Uncharacterized protein</fullName>
    </submittedName>
</protein>
<sequence>MRTWMALFRQDKQQSLFFMRRASLSHGDDNPPCIGDLETWLEMPHALPFDFVACCGADLRRIQSKLRVMIQKGSLALLPWLLDVMDSELDRWKLTWKNHLQVEGRLHNTESPMLGGRLLFADKTYFETLIALWEYSVRLNVSSAILRQALMGARTSSLRSNKQPPNSSLVFNISIITDVLSPDLPGLSSSVKGSFAFGTLRHLLILPTEDLRRAPDSILLFGPNAALYLSLLLCLPCGSIIGPSFQKTAISLIRGVAQHIRQSVQSAQDTLPLHSGYLESLVDLLARTPVQNLSNMYNSMRPSNFDSLPTNSDPLNRDETTLQATHVLVGGMHELSGNVDNKDAIFNFTDDPEQSLHLQSVVNLLDTDFFWEIPLFSMEIAS</sequence>
<proteinExistence type="predicted"/>
<organism evidence="1 2">
    <name type="scientific">Conoideocrella luteorostrata</name>
    <dbReference type="NCBI Taxonomy" id="1105319"/>
    <lineage>
        <taxon>Eukaryota</taxon>
        <taxon>Fungi</taxon>
        <taxon>Dikarya</taxon>
        <taxon>Ascomycota</taxon>
        <taxon>Pezizomycotina</taxon>
        <taxon>Sordariomycetes</taxon>
        <taxon>Hypocreomycetidae</taxon>
        <taxon>Hypocreales</taxon>
        <taxon>Clavicipitaceae</taxon>
        <taxon>Conoideocrella</taxon>
    </lineage>
</organism>
<evidence type="ECO:0000313" key="2">
    <source>
        <dbReference type="Proteomes" id="UP001251528"/>
    </source>
</evidence>
<keyword evidence="2" id="KW-1185">Reference proteome</keyword>
<comment type="caution">
    <text evidence="1">The sequence shown here is derived from an EMBL/GenBank/DDBJ whole genome shotgun (WGS) entry which is preliminary data.</text>
</comment>
<reference evidence="1" key="1">
    <citation type="submission" date="2023-06" db="EMBL/GenBank/DDBJ databases">
        <title>Conoideocrella luteorostrata (Hypocreales: Clavicipitaceae), a potential biocontrol fungus for elongate hemlock scale in United States Christmas tree production areas.</title>
        <authorList>
            <person name="Barrett H."/>
            <person name="Lovett B."/>
            <person name="Macias A.M."/>
            <person name="Stajich J.E."/>
            <person name="Kasson M.T."/>
        </authorList>
    </citation>
    <scope>NUCLEOTIDE SEQUENCE</scope>
    <source>
        <strain evidence="1">ARSEF 14590</strain>
    </source>
</reference>